<proteinExistence type="predicted"/>
<evidence type="ECO:0000256" key="3">
    <source>
        <dbReference type="ARBA" id="ARBA00022989"/>
    </source>
</evidence>
<dbReference type="EMBL" id="MU128940">
    <property type="protein sequence ID" value="KAF9516329.1"/>
    <property type="molecule type" value="Genomic_DNA"/>
</dbReference>
<dbReference type="CDD" id="cd17364">
    <property type="entry name" value="MFS_PhT"/>
    <property type="match status" value="1"/>
</dbReference>
<name>A0A9P6B2L2_9AGAM</name>
<dbReference type="InterPro" id="IPR005829">
    <property type="entry name" value="Sugar_transporter_CS"/>
</dbReference>
<gene>
    <name evidence="8" type="ORF">BS47DRAFT_1371753</name>
</gene>
<feature type="transmembrane region" description="Helical" evidence="6">
    <location>
        <begin position="431"/>
        <end position="450"/>
    </location>
</feature>
<dbReference type="AlphaFoldDB" id="A0A9P6B2L2"/>
<feature type="transmembrane region" description="Helical" evidence="6">
    <location>
        <begin position="462"/>
        <end position="490"/>
    </location>
</feature>
<evidence type="ECO:0000256" key="1">
    <source>
        <dbReference type="ARBA" id="ARBA00004141"/>
    </source>
</evidence>
<dbReference type="GO" id="GO:0016020">
    <property type="term" value="C:membrane"/>
    <property type="evidence" value="ECO:0007669"/>
    <property type="project" value="UniProtKB-SubCell"/>
</dbReference>
<sequence>MPSEMVSSLPTDLVYVHHLDNVDVEVQRPHASSRVLDLENYEKAGRSKYPFVLNGAEMRILGIAGVGFFLDAYDLFIINQVSTMFQYEWFGGATLPSGREGVLKAGANIGAVIGQFLFGYLGDALGRKRVYGKELMVIIFATILTISVPAYFSGLDALTWVTIFRVVLGIGIGGDYPMSASVSTDRASLRRRGTMLGYIFSAQGWGSLAGCIVTMVVLAAYKQTMDVHGHVHKVDGVWRIIVGVSLVPAFATLYHRLTLPKRRIDPTEKKQSAGATIEKSASDSSLPRKFTAPKDKKAHFTAFFHYFKQWRHARVLLATAGCWFLVDIAFYGVNLNSSVLLQRIGFQGKLGRWYYVTVLTVEYLGRKWIQIQGFLMTALFLGILAGRFNELSTIGFCVCFAFLQFFFNFGANSTTYMYPAEVFPTKFRSTAHGISAASGKAGAIISSLAFNSLSKKIGTAKVLWSEFFIYFFMAFFAAVCLAGALLSVFLPEVKNRDPDVVLAEEEEEDRRLGRPIY</sequence>
<comment type="subcellular location">
    <subcellularLocation>
        <location evidence="1">Membrane</location>
        <topology evidence="1">Multi-pass membrane protein</topology>
    </subcellularLocation>
</comment>
<feature type="transmembrane region" description="Helical" evidence="6">
    <location>
        <begin position="158"/>
        <end position="176"/>
    </location>
</feature>
<feature type="transmembrane region" description="Helical" evidence="6">
    <location>
        <begin position="60"/>
        <end position="81"/>
    </location>
</feature>
<keyword evidence="4 6" id="KW-0472">Membrane</keyword>
<reference evidence="8" key="1">
    <citation type="journal article" date="2020" name="Nat. Commun.">
        <title>Large-scale genome sequencing of mycorrhizal fungi provides insights into the early evolution of symbiotic traits.</title>
        <authorList>
            <person name="Miyauchi S."/>
            <person name="Kiss E."/>
            <person name="Kuo A."/>
            <person name="Drula E."/>
            <person name="Kohler A."/>
            <person name="Sanchez-Garcia M."/>
            <person name="Morin E."/>
            <person name="Andreopoulos B."/>
            <person name="Barry K.W."/>
            <person name="Bonito G."/>
            <person name="Buee M."/>
            <person name="Carver A."/>
            <person name="Chen C."/>
            <person name="Cichocki N."/>
            <person name="Clum A."/>
            <person name="Culley D."/>
            <person name="Crous P.W."/>
            <person name="Fauchery L."/>
            <person name="Girlanda M."/>
            <person name="Hayes R.D."/>
            <person name="Keri Z."/>
            <person name="LaButti K."/>
            <person name="Lipzen A."/>
            <person name="Lombard V."/>
            <person name="Magnuson J."/>
            <person name="Maillard F."/>
            <person name="Murat C."/>
            <person name="Nolan M."/>
            <person name="Ohm R.A."/>
            <person name="Pangilinan J."/>
            <person name="Pereira M.F."/>
            <person name="Perotto S."/>
            <person name="Peter M."/>
            <person name="Pfister S."/>
            <person name="Riley R."/>
            <person name="Sitrit Y."/>
            <person name="Stielow J.B."/>
            <person name="Szollosi G."/>
            <person name="Zifcakova L."/>
            <person name="Stursova M."/>
            <person name="Spatafora J.W."/>
            <person name="Tedersoo L."/>
            <person name="Vaario L.M."/>
            <person name="Yamada A."/>
            <person name="Yan M."/>
            <person name="Wang P."/>
            <person name="Xu J."/>
            <person name="Bruns T."/>
            <person name="Baldrian P."/>
            <person name="Vilgalys R."/>
            <person name="Dunand C."/>
            <person name="Henrissat B."/>
            <person name="Grigoriev I.V."/>
            <person name="Hibbett D."/>
            <person name="Nagy L.G."/>
            <person name="Martin F.M."/>
        </authorList>
    </citation>
    <scope>NUCLEOTIDE SEQUENCE</scope>
    <source>
        <strain evidence="8">UP504</strain>
    </source>
</reference>
<dbReference type="InterPro" id="IPR036259">
    <property type="entry name" value="MFS_trans_sf"/>
</dbReference>
<dbReference type="SUPFAM" id="SSF103473">
    <property type="entry name" value="MFS general substrate transporter"/>
    <property type="match status" value="1"/>
</dbReference>
<dbReference type="InterPro" id="IPR020846">
    <property type="entry name" value="MFS_dom"/>
</dbReference>
<accession>A0A9P6B2L2</accession>
<dbReference type="Gene3D" id="1.20.1250.20">
    <property type="entry name" value="MFS general substrate transporter like domains"/>
    <property type="match status" value="1"/>
</dbReference>
<dbReference type="Proteomes" id="UP000886523">
    <property type="component" value="Unassembled WGS sequence"/>
</dbReference>
<evidence type="ECO:0000256" key="6">
    <source>
        <dbReference type="SAM" id="Phobius"/>
    </source>
</evidence>
<dbReference type="PROSITE" id="PS00216">
    <property type="entry name" value="SUGAR_TRANSPORT_1"/>
    <property type="match status" value="1"/>
</dbReference>
<keyword evidence="3 6" id="KW-1133">Transmembrane helix</keyword>
<feature type="transmembrane region" description="Helical" evidence="6">
    <location>
        <begin position="315"/>
        <end position="333"/>
    </location>
</feature>
<dbReference type="GO" id="GO:0022857">
    <property type="term" value="F:transmembrane transporter activity"/>
    <property type="evidence" value="ECO:0007669"/>
    <property type="project" value="InterPro"/>
</dbReference>
<evidence type="ECO:0000256" key="5">
    <source>
        <dbReference type="SAM" id="MobiDB-lite"/>
    </source>
</evidence>
<feature type="transmembrane region" description="Helical" evidence="6">
    <location>
        <begin position="368"/>
        <end position="386"/>
    </location>
</feature>
<feature type="transmembrane region" description="Helical" evidence="6">
    <location>
        <begin position="236"/>
        <end position="254"/>
    </location>
</feature>
<comment type="caution">
    <text evidence="8">The sequence shown here is derived from an EMBL/GenBank/DDBJ whole genome shotgun (WGS) entry which is preliminary data.</text>
</comment>
<keyword evidence="2 6" id="KW-0812">Transmembrane</keyword>
<evidence type="ECO:0000313" key="9">
    <source>
        <dbReference type="Proteomes" id="UP000886523"/>
    </source>
</evidence>
<evidence type="ECO:0000259" key="7">
    <source>
        <dbReference type="PROSITE" id="PS50850"/>
    </source>
</evidence>
<protein>
    <recommendedName>
        <fullName evidence="7">Major facilitator superfamily (MFS) profile domain-containing protein</fullName>
    </recommendedName>
</protein>
<feature type="region of interest" description="Disordered" evidence="5">
    <location>
        <begin position="266"/>
        <end position="289"/>
    </location>
</feature>
<dbReference type="OrthoDB" id="433512at2759"/>
<dbReference type="PANTHER" id="PTHR24064">
    <property type="entry name" value="SOLUTE CARRIER FAMILY 22 MEMBER"/>
    <property type="match status" value="1"/>
</dbReference>
<dbReference type="InterPro" id="IPR005828">
    <property type="entry name" value="MFS_sugar_transport-like"/>
</dbReference>
<organism evidence="8 9">
    <name type="scientific">Hydnum rufescens UP504</name>
    <dbReference type="NCBI Taxonomy" id="1448309"/>
    <lineage>
        <taxon>Eukaryota</taxon>
        <taxon>Fungi</taxon>
        <taxon>Dikarya</taxon>
        <taxon>Basidiomycota</taxon>
        <taxon>Agaricomycotina</taxon>
        <taxon>Agaricomycetes</taxon>
        <taxon>Cantharellales</taxon>
        <taxon>Hydnaceae</taxon>
        <taxon>Hydnum</taxon>
    </lineage>
</organism>
<dbReference type="Pfam" id="PF00083">
    <property type="entry name" value="Sugar_tr"/>
    <property type="match status" value="1"/>
</dbReference>
<feature type="transmembrane region" description="Helical" evidence="6">
    <location>
        <begin position="393"/>
        <end position="411"/>
    </location>
</feature>
<dbReference type="PROSITE" id="PS50850">
    <property type="entry name" value="MFS"/>
    <property type="match status" value="1"/>
</dbReference>
<evidence type="ECO:0000256" key="4">
    <source>
        <dbReference type="ARBA" id="ARBA00023136"/>
    </source>
</evidence>
<evidence type="ECO:0000256" key="2">
    <source>
        <dbReference type="ARBA" id="ARBA00022692"/>
    </source>
</evidence>
<keyword evidence="9" id="KW-1185">Reference proteome</keyword>
<feature type="transmembrane region" description="Helical" evidence="6">
    <location>
        <begin position="134"/>
        <end position="152"/>
    </location>
</feature>
<feature type="transmembrane region" description="Helical" evidence="6">
    <location>
        <begin position="196"/>
        <end position="221"/>
    </location>
</feature>
<evidence type="ECO:0000313" key="8">
    <source>
        <dbReference type="EMBL" id="KAF9516329.1"/>
    </source>
</evidence>
<feature type="domain" description="Major facilitator superfamily (MFS) profile" evidence="7">
    <location>
        <begin position="60"/>
        <end position="495"/>
    </location>
</feature>